<feature type="compositionally biased region" description="Low complexity" evidence="1">
    <location>
        <begin position="135"/>
        <end position="148"/>
    </location>
</feature>
<gene>
    <name evidence="3" type="ORF">SAMN05421872_112187</name>
</gene>
<evidence type="ECO:0000256" key="1">
    <source>
        <dbReference type="SAM" id="MobiDB-lite"/>
    </source>
</evidence>
<dbReference type="AlphaFoldDB" id="A0A1G6YYH1"/>
<feature type="transmembrane region" description="Helical" evidence="2">
    <location>
        <begin position="72"/>
        <end position="95"/>
    </location>
</feature>
<feature type="transmembrane region" description="Helical" evidence="2">
    <location>
        <begin position="26"/>
        <end position="47"/>
    </location>
</feature>
<organism evidence="3 4">
    <name type="scientific">Nocardioides lianchengensis</name>
    <dbReference type="NCBI Taxonomy" id="1045774"/>
    <lineage>
        <taxon>Bacteria</taxon>
        <taxon>Bacillati</taxon>
        <taxon>Actinomycetota</taxon>
        <taxon>Actinomycetes</taxon>
        <taxon>Propionibacteriales</taxon>
        <taxon>Nocardioidaceae</taxon>
        <taxon>Nocardioides</taxon>
    </lineage>
</organism>
<keyword evidence="2" id="KW-0472">Membrane</keyword>
<evidence type="ECO:0000313" key="4">
    <source>
        <dbReference type="Proteomes" id="UP000199034"/>
    </source>
</evidence>
<evidence type="ECO:0000313" key="3">
    <source>
        <dbReference type="EMBL" id="SDD94685.1"/>
    </source>
</evidence>
<dbReference type="OrthoDB" id="10000128at2"/>
<keyword evidence="4" id="KW-1185">Reference proteome</keyword>
<evidence type="ECO:0000256" key="2">
    <source>
        <dbReference type="SAM" id="Phobius"/>
    </source>
</evidence>
<keyword evidence="2" id="KW-1133">Transmembrane helix</keyword>
<feature type="transmembrane region" description="Helical" evidence="2">
    <location>
        <begin position="101"/>
        <end position="118"/>
    </location>
</feature>
<dbReference type="Proteomes" id="UP000199034">
    <property type="component" value="Unassembled WGS sequence"/>
</dbReference>
<keyword evidence="2" id="KW-0812">Transmembrane</keyword>
<name>A0A1G6YYH1_9ACTN</name>
<dbReference type="RefSeq" id="WP_090860194.1">
    <property type="nucleotide sequence ID" value="NZ_FMZM01000012.1"/>
</dbReference>
<protein>
    <submittedName>
        <fullName evidence="3">Uncharacterized protein</fullName>
    </submittedName>
</protein>
<dbReference type="EMBL" id="FMZM01000012">
    <property type="protein sequence ID" value="SDD94685.1"/>
    <property type="molecule type" value="Genomic_DNA"/>
</dbReference>
<feature type="region of interest" description="Disordered" evidence="1">
    <location>
        <begin position="127"/>
        <end position="148"/>
    </location>
</feature>
<accession>A0A1G6YYH1</accession>
<reference evidence="4" key="1">
    <citation type="submission" date="2016-10" db="EMBL/GenBank/DDBJ databases">
        <authorList>
            <person name="Varghese N."/>
            <person name="Submissions S."/>
        </authorList>
    </citation>
    <scope>NUCLEOTIDE SEQUENCE [LARGE SCALE GENOMIC DNA]</scope>
    <source>
        <strain evidence="4">CGMCC 4.6858</strain>
    </source>
</reference>
<proteinExistence type="predicted"/>
<sequence length="148" mass="15280">MKQLLMSIVEDPTPDGTTTAISETELLVLAGGVLVAGALAVWAGWLLNSHYRSSRSKDDQGKLVGTRKIDVTLARVVGLLSVGALGTVGLGMSIAVDSDLVAAYFTLLGSIAGYLIGAKTGTAQTTERTLDDTGETLTTTQVQTPTLG</sequence>